<keyword evidence="4 5" id="KW-1015">Disulfide bond</keyword>
<evidence type="ECO:0000256" key="6">
    <source>
        <dbReference type="SAM" id="SignalP"/>
    </source>
</evidence>
<keyword evidence="2 6" id="KW-0732">Signal</keyword>
<dbReference type="CDD" id="cd00325">
    <property type="entry name" value="chitinase_GH19"/>
    <property type="match status" value="1"/>
</dbReference>
<gene>
    <name evidence="8" type="ORF">CSSPJE1EN1_LOCUS13092</name>
</gene>
<dbReference type="Pfam" id="PF00182">
    <property type="entry name" value="Glyco_hydro_19"/>
    <property type="match status" value="1"/>
</dbReference>
<feature type="disulfide bond" evidence="5">
    <location>
        <begin position="54"/>
        <end position="58"/>
    </location>
</feature>
<dbReference type="Gene3D" id="3.30.20.10">
    <property type="entry name" value="Endochitinase, domain 2"/>
    <property type="match status" value="1"/>
</dbReference>
<dbReference type="InterPro" id="IPR000726">
    <property type="entry name" value="Glyco_hydro_19_cat"/>
</dbReference>
<feature type="disulfide bond" evidence="5">
    <location>
        <begin position="36"/>
        <end position="50"/>
    </location>
</feature>
<dbReference type="SMART" id="SM00270">
    <property type="entry name" value="ChtBD1"/>
    <property type="match status" value="1"/>
</dbReference>
<accession>A0ABP0WMJ1</accession>
<evidence type="ECO:0000256" key="2">
    <source>
        <dbReference type="ARBA" id="ARBA00022729"/>
    </source>
</evidence>
<dbReference type="SUPFAM" id="SSF53955">
    <property type="entry name" value="Lysozyme-like"/>
    <property type="match status" value="1"/>
</dbReference>
<dbReference type="InterPro" id="IPR036861">
    <property type="entry name" value="Endochitinase-like_sf"/>
</dbReference>
<dbReference type="PROSITE" id="PS00026">
    <property type="entry name" value="CHIT_BIND_I_1"/>
    <property type="match status" value="1"/>
</dbReference>
<dbReference type="PANTHER" id="PTHR22595">
    <property type="entry name" value="CHITINASE-RELATED"/>
    <property type="match status" value="1"/>
</dbReference>
<dbReference type="SUPFAM" id="SSF57016">
    <property type="entry name" value="Plant lectins/antimicrobial peptides"/>
    <property type="match status" value="1"/>
</dbReference>
<feature type="domain" description="Chitin-binding type-1" evidence="7">
    <location>
        <begin position="19"/>
        <end position="60"/>
    </location>
</feature>
<feature type="disulfide bond" evidence="5">
    <location>
        <begin position="31"/>
        <end position="43"/>
    </location>
</feature>
<dbReference type="InterPro" id="IPR016283">
    <property type="entry name" value="Glyco_hydro_19"/>
</dbReference>
<evidence type="ECO:0000256" key="4">
    <source>
        <dbReference type="ARBA" id="ARBA00023157"/>
    </source>
</evidence>
<dbReference type="EMBL" id="OZ020114">
    <property type="protein sequence ID" value="CAK9267614.1"/>
    <property type="molecule type" value="Genomic_DNA"/>
</dbReference>
<dbReference type="Pfam" id="PF00187">
    <property type="entry name" value="Chitin_bind_1"/>
    <property type="match status" value="1"/>
</dbReference>
<dbReference type="InterPro" id="IPR018371">
    <property type="entry name" value="Chitin-binding_1_CS"/>
</dbReference>
<dbReference type="PROSITE" id="PS50941">
    <property type="entry name" value="CHIT_BIND_I_2"/>
    <property type="match status" value="1"/>
</dbReference>
<keyword evidence="1 5" id="KW-0147">Chitin-binding</keyword>
<dbReference type="PANTHER" id="PTHR22595:SF79">
    <property type="entry name" value="CHITINASE 12"/>
    <property type="match status" value="1"/>
</dbReference>
<feature type="chain" id="PRO_5045312243" description="Chitin-binding type-1 domain-containing protein" evidence="6">
    <location>
        <begin position="20"/>
        <end position="308"/>
    </location>
</feature>
<evidence type="ECO:0000313" key="9">
    <source>
        <dbReference type="Proteomes" id="UP001497444"/>
    </source>
</evidence>
<sequence length="308" mass="32412">MGLAAAVVAIISLVQVCEAQQCGSQAGNALCANDLCCSQYGYCGSTAAYCGTGCQSQCRCGSQAGNAFSGSGVGNILTNSLFNSFFPNRNAFYTYAAFISAANAYPSFGTTGSSVQIRQEIAAFCAHVTQETSALILNWSQAPIGMYQSKLVYINEIDQSQYCDPSSTQYPCAAGQEYYGRGPLQISWNFNYGAASASVGSNILANPNQVSSDPVLAFKTALWFWTTASPPKPSCHDVMIGNWTPSSADIAAGREPGFGETINIINGGIECDQTSAAASNRITYYQNFCSQLGVSPGSNLNCASAQPY</sequence>
<dbReference type="InterPro" id="IPR023346">
    <property type="entry name" value="Lysozyme-like_dom_sf"/>
</dbReference>
<reference evidence="8" key="1">
    <citation type="submission" date="2024-02" db="EMBL/GenBank/DDBJ databases">
        <authorList>
            <consortium name="ELIXIR-Norway"/>
            <consortium name="Elixir Norway"/>
        </authorList>
    </citation>
    <scope>NUCLEOTIDE SEQUENCE</scope>
</reference>
<protein>
    <recommendedName>
        <fullName evidence="7">Chitin-binding type-1 domain-containing protein</fullName>
    </recommendedName>
</protein>
<keyword evidence="9" id="KW-1185">Reference proteome</keyword>
<dbReference type="PRINTS" id="PR00451">
    <property type="entry name" value="CHITINBINDNG"/>
</dbReference>
<evidence type="ECO:0000259" key="7">
    <source>
        <dbReference type="PROSITE" id="PS50941"/>
    </source>
</evidence>
<evidence type="ECO:0000256" key="5">
    <source>
        <dbReference type="PROSITE-ProRule" id="PRU00261"/>
    </source>
</evidence>
<proteinExistence type="predicted"/>
<feature type="signal peptide" evidence="6">
    <location>
        <begin position="1"/>
        <end position="19"/>
    </location>
</feature>
<name>A0ABP0WMJ1_9BRYO</name>
<evidence type="ECO:0000313" key="8">
    <source>
        <dbReference type="EMBL" id="CAK9267614.1"/>
    </source>
</evidence>
<organism evidence="8 9">
    <name type="scientific">Sphagnum jensenii</name>
    <dbReference type="NCBI Taxonomy" id="128206"/>
    <lineage>
        <taxon>Eukaryota</taxon>
        <taxon>Viridiplantae</taxon>
        <taxon>Streptophyta</taxon>
        <taxon>Embryophyta</taxon>
        <taxon>Bryophyta</taxon>
        <taxon>Sphagnophytina</taxon>
        <taxon>Sphagnopsida</taxon>
        <taxon>Sphagnales</taxon>
        <taxon>Sphagnaceae</taxon>
        <taxon>Sphagnum</taxon>
    </lineage>
</organism>
<dbReference type="Gene3D" id="1.10.530.10">
    <property type="match status" value="1"/>
</dbReference>
<dbReference type="PIRSF" id="PIRSF001060">
    <property type="entry name" value="Endochitinase"/>
    <property type="match status" value="1"/>
</dbReference>
<feature type="disulfide bond" evidence="5">
    <location>
        <begin position="22"/>
        <end position="37"/>
    </location>
</feature>
<dbReference type="Gene3D" id="3.30.60.10">
    <property type="entry name" value="Endochitinase-like"/>
    <property type="match status" value="1"/>
</dbReference>
<keyword evidence="3" id="KW-0611">Plant defense</keyword>
<dbReference type="Proteomes" id="UP001497444">
    <property type="component" value="Chromosome 19"/>
</dbReference>
<evidence type="ECO:0000256" key="3">
    <source>
        <dbReference type="ARBA" id="ARBA00022821"/>
    </source>
</evidence>
<dbReference type="CDD" id="cd00035">
    <property type="entry name" value="ChtBD1"/>
    <property type="match status" value="1"/>
</dbReference>
<evidence type="ECO:0000256" key="1">
    <source>
        <dbReference type="ARBA" id="ARBA00022669"/>
    </source>
</evidence>
<dbReference type="InterPro" id="IPR001002">
    <property type="entry name" value="Chitin-bd_1"/>
</dbReference>